<dbReference type="EMBL" id="CP007035">
    <property type="protein sequence ID" value="AHF16039.1"/>
    <property type="molecule type" value="Genomic_DNA"/>
</dbReference>
<dbReference type="HOGENOM" id="CLU_008692_0_0_10"/>
<keyword evidence="3" id="KW-1185">Reference proteome</keyword>
<dbReference type="GO" id="GO:0005975">
    <property type="term" value="P:carbohydrate metabolic process"/>
    <property type="evidence" value="ECO:0007669"/>
    <property type="project" value="InterPro"/>
</dbReference>
<keyword evidence="1" id="KW-0732">Signal</keyword>
<dbReference type="AlphaFoldDB" id="W0F3G4"/>
<dbReference type="SUPFAM" id="SSF48208">
    <property type="entry name" value="Six-hairpin glycosidases"/>
    <property type="match status" value="1"/>
</dbReference>
<dbReference type="KEGG" id="nso:NIASO_14510"/>
<protein>
    <recommendedName>
        <fullName evidence="4">Glycerophosphoryl diester phosphodiesterase</fullName>
    </recommendedName>
</protein>
<dbReference type="STRING" id="929713.NIASO_14510"/>
<organism evidence="2 3">
    <name type="scientific">Niabella soli DSM 19437</name>
    <dbReference type="NCBI Taxonomy" id="929713"/>
    <lineage>
        <taxon>Bacteria</taxon>
        <taxon>Pseudomonadati</taxon>
        <taxon>Bacteroidota</taxon>
        <taxon>Chitinophagia</taxon>
        <taxon>Chitinophagales</taxon>
        <taxon>Chitinophagaceae</taxon>
        <taxon>Niabella</taxon>
    </lineage>
</organism>
<accession>W0F3G4</accession>
<dbReference type="Gene3D" id="1.50.10.20">
    <property type="match status" value="1"/>
</dbReference>
<feature type="chain" id="PRO_5004788580" description="Glycerophosphoryl diester phosphodiesterase" evidence="1">
    <location>
        <begin position="21"/>
        <end position="854"/>
    </location>
</feature>
<feature type="signal peptide" evidence="1">
    <location>
        <begin position="1"/>
        <end position="20"/>
    </location>
</feature>
<dbReference type="RefSeq" id="WP_025298972.1">
    <property type="nucleotide sequence ID" value="NZ_CP007035.1"/>
</dbReference>
<sequence>MKCLFIVVLSLFAASLPAQEKVQLANEQLQIEWTASPGGWKISRMAFKKADQWVPLLQPEGNYTLLYAAEKPGRTTPTSFTTVAGTPWPDTLFRYLKNRWADAATPVALNTAGTAFSFYPQKARQVNNHTVQFVYDAPMATVTTLVSLDNSYKGDLIIQQQLQTKKAGYFSLASPTLFSIPEKDMQWATVPGYFQGRSFEKNIAQGYAYGQGVPEVPALYRERGAGTLTAIITINNNISVAATPDPQLGRDPWRYDHKTNNDWDVAVSHKNRNSALFPTVYYPVLGEPLSLLKSDTLIQYGLRISFINGPWDKMLAHVVNDINHFKEQLALRTNTQSLSKRVERMYRYLTNPKTSLVNFTNYKGLEIAGQSYKGGVIGSQGDAIKNSDYGAMWMLANATNDPLLKDSLLPYALNFKLAQQQTDTGFFKGAAIGQYYLTKRKKFVEEWGDFVEPISLTYYVMLDIGNILLFEPANKELQRRLRLGADLLVQWQKPDGSWDVAYDRVTKKPLFTDLKDLRPTFYGLLVAARILKDEKYLAAAKKGANWFIKNAVDKGAFIGVCGDTRYAPDFATGQSAQALLDLFELTHDQKYRDAAITTAKIYCSSIMTHPQASEKTKLVKGIAIKDWQIEQSGLSFEHGGILGSSNDHGPILLCSHAGLFVRMFQLTGDSLFIEMARAAAIGRDAFLDEPTSVASYYWDVMSQGAGPYPHHAWWQIGWITDYLLAETQFRTKDAVWFPRGFVTPKVGPHQSVGFQPGSIYGTNADLILRNGLVECDNPDIEYITAQSKDKKKVFLILLNDINKPVTGNIRIQWNKLDGRRRSSVTMLPGTATTQAGETQSQQLEPYGVKVLAFQ</sequence>
<reference evidence="2 3" key="1">
    <citation type="submission" date="2013-12" db="EMBL/GenBank/DDBJ databases">
        <authorList>
            <consortium name="DOE Joint Genome Institute"/>
            <person name="Eisen J."/>
            <person name="Huntemann M."/>
            <person name="Han J."/>
            <person name="Chen A."/>
            <person name="Kyrpides N."/>
            <person name="Mavromatis K."/>
            <person name="Markowitz V."/>
            <person name="Palaniappan K."/>
            <person name="Ivanova N."/>
            <person name="Schaumberg A."/>
            <person name="Pati A."/>
            <person name="Liolios K."/>
            <person name="Nordberg H.P."/>
            <person name="Cantor M.N."/>
            <person name="Hua S.X."/>
            <person name="Woyke T."/>
        </authorList>
    </citation>
    <scope>NUCLEOTIDE SEQUENCE [LARGE SCALE GENOMIC DNA]</scope>
    <source>
        <strain evidence="3">DSM 19437</strain>
    </source>
</reference>
<evidence type="ECO:0000256" key="1">
    <source>
        <dbReference type="SAM" id="SignalP"/>
    </source>
</evidence>
<dbReference type="InterPro" id="IPR008928">
    <property type="entry name" value="6-hairpin_glycosidase_sf"/>
</dbReference>
<dbReference type="OrthoDB" id="628098at2"/>
<evidence type="ECO:0000313" key="3">
    <source>
        <dbReference type="Proteomes" id="UP000003586"/>
    </source>
</evidence>
<gene>
    <name evidence="2" type="ORF">NIASO_14510</name>
</gene>
<evidence type="ECO:0008006" key="4">
    <source>
        <dbReference type="Google" id="ProtNLM"/>
    </source>
</evidence>
<proteinExistence type="predicted"/>
<dbReference type="Proteomes" id="UP000003586">
    <property type="component" value="Chromosome"/>
</dbReference>
<dbReference type="eggNOG" id="COG1331">
    <property type="taxonomic scope" value="Bacteria"/>
</dbReference>
<evidence type="ECO:0000313" key="2">
    <source>
        <dbReference type="EMBL" id="AHF16039.1"/>
    </source>
</evidence>
<name>W0F3G4_9BACT</name>